<evidence type="ECO:0008006" key="10">
    <source>
        <dbReference type="Google" id="ProtNLM"/>
    </source>
</evidence>
<organism evidence="8 9">
    <name type="scientific">Nyssa sinensis</name>
    <dbReference type="NCBI Taxonomy" id="561372"/>
    <lineage>
        <taxon>Eukaryota</taxon>
        <taxon>Viridiplantae</taxon>
        <taxon>Streptophyta</taxon>
        <taxon>Embryophyta</taxon>
        <taxon>Tracheophyta</taxon>
        <taxon>Spermatophyta</taxon>
        <taxon>Magnoliopsida</taxon>
        <taxon>eudicotyledons</taxon>
        <taxon>Gunneridae</taxon>
        <taxon>Pentapetalae</taxon>
        <taxon>asterids</taxon>
        <taxon>Cornales</taxon>
        <taxon>Nyssaceae</taxon>
        <taxon>Nyssa</taxon>
    </lineage>
</organism>
<dbReference type="InterPro" id="IPR016897">
    <property type="entry name" value="SKP1"/>
</dbReference>
<keyword evidence="3" id="KW-0547">Nucleotide-binding</keyword>
<dbReference type="InterPro" id="IPR011333">
    <property type="entry name" value="SKP1/BTB/POZ_sf"/>
</dbReference>
<evidence type="ECO:0000259" key="7">
    <source>
        <dbReference type="Pfam" id="PF18052"/>
    </source>
</evidence>
<evidence type="ECO:0000256" key="1">
    <source>
        <dbReference type="ARBA" id="ARBA00004906"/>
    </source>
</evidence>
<dbReference type="InterPro" id="IPR036296">
    <property type="entry name" value="SKP1-like_dim_sf"/>
</dbReference>
<gene>
    <name evidence="8" type="ORF">F0562_020204</name>
</gene>
<dbReference type="PANTHER" id="PTHR11165">
    <property type="entry name" value="SKP1"/>
    <property type="match status" value="1"/>
</dbReference>
<dbReference type="GO" id="GO:0006952">
    <property type="term" value="P:defense response"/>
    <property type="evidence" value="ECO:0007669"/>
    <property type="project" value="UniProtKB-KW"/>
</dbReference>
<evidence type="ECO:0000256" key="5">
    <source>
        <dbReference type="SAM" id="MobiDB-lite"/>
    </source>
</evidence>
<comment type="pathway">
    <text evidence="1">Protein modification; protein ubiquitination.</text>
</comment>
<dbReference type="Pfam" id="PF01466">
    <property type="entry name" value="Skp1"/>
    <property type="match status" value="1"/>
</dbReference>
<evidence type="ECO:0000313" key="9">
    <source>
        <dbReference type="Proteomes" id="UP000325577"/>
    </source>
</evidence>
<evidence type="ECO:0000313" key="8">
    <source>
        <dbReference type="EMBL" id="KAA8545420.1"/>
    </source>
</evidence>
<dbReference type="InterPro" id="IPR016072">
    <property type="entry name" value="Skp1_comp_dimer"/>
</dbReference>
<dbReference type="GO" id="GO:0000166">
    <property type="term" value="F:nucleotide binding"/>
    <property type="evidence" value="ECO:0007669"/>
    <property type="project" value="UniProtKB-KW"/>
</dbReference>
<dbReference type="Gene3D" id="1.20.5.4130">
    <property type="match status" value="1"/>
</dbReference>
<feature type="domain" description="Disease resistance N-terminal" evidence="7">
    <location>
        <begin position="33"/>
        <end position="76"/>
    </location>
</feature>
<dbReference type="GO" id="GO:0006511">
    <property type="term" value="P:ubiquitin-dependent protein catabolic process"/>
    <property type="evidence" value="ECO:0007669"/>
    <property type="project" value="InterPro"/>
</dbReference>
<dbReference type="Pfam" id="PF18052">
    <property type="entry name" value="Rx_N"/>
    <property type="match status" value="1"/>
</dbReference>
<sequence>MSIREGPRYKIILKPKNLNLGMDFFASSERRGAVAERSVKQWLDDLTDLAYDLDDVVDGLVTKVLRHKLIAFVLLHGSGQSDGGASNSFANGRTSGGGVGQRFANPPFLCNRARRTKKILESTVRSNGYFSGFDAQEACHWRQEEGLEEEAKAANYLYIKSLLDLTCQIVADMIKGKTPEEICNIKQILLTCQMYQTLDVQIEEDRSEIAWAFDSLDDDEEEEEEEVRRENAQFFDFLDDDDDDEEQERLLAHIFF</sequence>
<feature type="region of interest" description="Disordered" evidence="5">
    <location>
        <begin position="216"/>
        <end position="238"/>
    </location>
</feature>
<name>A0A5J5BTI8_9ASTE</name>
<feature type="compositionally biased region" description="Acidic residues" evidence="5">
    <location>
        <begin position="216"/>
        <end position="225"/>
    </location>
</feature>
<dbReference type="SUPFAM" id="SSF81382">
    <property type="entry name" value="Skp1 dimerisation domain-like"/>
    <property type="match status" value="1"/>
</dbReference>
<accession>A0A5J5BTI8</accession>
<proteinExistence type="predicted"/>
<feature type="domain" description="SKP1 component dimerisation" evidence="6">
    <location>
        <begin position="160"/>
        <end position="185"/>
    </location>
</feature>
<keyword evidence="2" id="KW-0677">Repeat</keyword>
<dbReference type="Proteomes" id="UP000325577">
    <property type="component" value="Linkage Group LG10"/>
</dbReference>
<evidence type="ECO:0000256" key="3">
    <source>
        <dbReference type="ARBA" id="ARBA00022741"/>
    </source>
</evidence>
<reference evidence="8 9" key="1">
    <citation type="submission" date="2019-09" db="EMBL/GenBank/DDBJ databases">
        <title>A chromosome-level genome assembly of the Chinese tupelo Nyssa sinensis.</title>
        <authorList>
            <person name="Yang X."/>
            <person name="Kang M."/>
            <person name="Yang Y."/>
            <person name="Xiong H."/>
            <person name="Wang M."/>
            <person name="Zhang Z."/>
            <person name="Wang Z."/>
            <person name="Wu H."/>
            <person name="Ma T."/>
            <person name="Liu J."/>
            <person name="Xi Z."/>
        </authorList>
    </citation>
    <scope>NUCLEOTIDE SEQUENCE [LARGE SCALE GENOMIC DNA]</scope>
    <source>
        <strain evidence="8">J267</strain>
        <tissue evidence="8">Leaf</tissue>
    </source>
</reference>
<dbReference type="AlphaFoldDB" id="A0A5J5BTI8"/>
<dbReference type="Gene3D" id="3.30.710.10">
    <property type="entry name" value="Potassium Channel Kv1.1, Chain A"/>
    <property type="match status" value="1"/>
</dbReference>
<dbReference type="InterPro" id="IPR041118">
    <property type="entry name" value="Rx_N"/>
</dbReference>
<evidence type="ECO:0000256" key="2">
    <source>
        <dbReference type="ARBA" id="ARBA00022737"/>
    </source>
</evidence>
<keyword evidence="4" id="KW-0611">Plant defense</keyword>
<evidence type="ECO:0000259" key="6">
    <source>
        <dbReference type="Pfam" id="PF01466"/>
    </source>
</evidence>
<evidence type="ECO:0000256" key="4">
    <source>
        <dbReference type="ARBA" id="ARBA00022821"/>
    </source>
</evidence>
<keyword evidence="9" id="KW-1185">Reference proteome</keyword>
<protein>
    <recommendedName>
        <fullName evidence="10">Rx N-terminal domain-containing protein</fullName>
    </recommendedName>
</protein>
<dbReference type="EMBL" id="CM018033">
    <property type="protein sequence ID" value="KAA8545420.1"/>
    <property type="molecule type" value="Genomic_DNA"/>
</dbReference>